<accession>A0ABW7K920</accession>
<dbReference type="EMBL" id="JBIMSN010000097">
    <property type="protein sequence ID" value="MFH5231046.1"/>
    <property type="molecule type" value="Genomic_DNA"/>
</dbReference>
<organism evidence="2 5">
    <name type="scientific">Antrihabitans spumae</name>
    <dbReference type="NCBI Taxonomy" id="3373370"/>
    <lineage>
        <taxon>Bacteria</taxon>
        <taxon>Bacillati</taxon>
        <taxon>Actinomycetota</taxon>
        <taxon>Actinomycetes</taxon>
        <taxon>Mycobacteriales</taxon>
        <taxon>Nocardiaceae</taxon>
        <taxon>Antrihabitans</taxon>
    </lineage>
</organism>
<evidence type="ECO:0000313" key="3">
    <source>
        <dbReference type="EMBL" id="MFH5245611.1"/>
    </source>
</evidence>
<evidence type="ECO:0000313" key="5">
    <source>
        <dbReference type="Proteomes" id="UP001609219"/>
    </source>
</evidence>
<evidence type="ECO:0000256" key="1">
    <source>
        <dbReference type="SAM" id="MobiDB-lite"/>
    </source>
</evidence>
<name>A0ABW7K920_9NOCA</name>
<evidence type="ECO:0000313" key="2">
    <source>
        <dbReference type="EMBL" id="MFH5231046.1"/>
    </source>
</evidence>
<protein>
    <submittedName>
        <fullName evidence="2">Uncharacterized protein</fullName>
    </submittedName>
</protein>
<sequence>MYNDNALGAALATVRAAAVVLGDEGHTATFSTKSGARSSANPAREVSDEA</sequence>
<reference evidence="4 5" key="1">
    <citation type="submission" date="2024-10" db="EMBL/GenBank/DDBJ databases">
        <authorList>
            <person name="Riesco R."/>
        </authorList>
    </citation>
    <scope>NUCLEOTIDE SEQUENCE [LARGE SCALE GENOMIC DNA]</scope>
    <source>
        <strain evidence="3 4">NCIMB 15448</strain>
        <strain evidence="2 5">NCIMB 15450</strain>
    </source>
</reference>
<dbReference type="RefSeq" id="WP_395126372.1">
    <property type="nucleotide sequence ID" value="NZ_JBIMSN010000097.1"/>
</dbReference>
<dbReference type="Proteomes" id="UP001609176">
    <property type="component" value="Unassembled WGS sequence"/>
</dbReference>
<keyword evidence="5" id="KW-1185">Reference proteome</keyword>
<feature type="compositionally biased region" description="Polar residues" evidence="1">
    <location>
        <begin position="28"/>
        <end position="41"/>
    </location>
</feature>
<comment type="caution">
    <text evidence="2">The sequence shown here is derived from an EMBL/GenBank/DDBJ whole genome shotgun (WGS) entry which is preliminary data.</text>
</comment>
<proteinExistence type="predicted"/>
<gene>
    <name evidence="3" type="ORF">ACHIPV_27600</name>
    <name evidence="2" type="ORF">ACHIRB_21130</name>
</gene>
<feature type="region of interest" description="Disordered" evidence="1">
    <location>
        <begin position="28"/>
        <end position="50"/>
    </location>
</feature>
<evidence type="ECO:0000313" key="4">
    <source>
        <dbReference type="Proteomes" id="UP001609176"/>
    </source>
</evidence>
<dbReference type="EMBL" id="JBIMSP010000085">
    <property type="protein sequence ID" value="MFH5245611.1"/>
    <property type="molecule type" value="Genomic_DNA"/>
</dbReference>
<dbReference type="Proteomes" id="UP001609219">
    <property type="component" value="Unassembled WGS sequence"/>
</dbReference>